<dbReference type="EMBL" id="JAEHOE010000005">
    <property type="protein sequence ID" value="KAG2500005.1"/>
    <property type="molecule type" value="Genomic_DNA"/>
</dbReference>
<feature type="transmembrane region" description="Helical" evidence="6">
    <location>
        <begin position="6"/>
        <end position="27"/>
    </location>
</feature>
<reference evidence="8" key="1">
    <citation type="journal article" date="2020" name="bioRxiv">
        <title>Comparative genomics of Chlamydomonas.</title>
        <authorList>
            <person name="Craig R.J."/>
            <person name="Hasan A.R."/>
            <person name="Ness R.W."/>
            <person name="Keightley P.D."/>
        </authorList>
    </citation>
    <scope>NUCLEOTIDE SEQUENCE</scope>
    <source>
        <strain evidence="8">CCAP 11/70</strain>
    </source>
</reference>
<dbReference type="GO" id="GO:0016020">
    <property type="term" value="C:membrane"/>
    <property type="evidence" value="ECO:0007669"/>
    <property type="project" value="UniProtKB-SubCell"/>
</dbReference>
<evidence type="ECO:0000313" key="8">
    <source>
        <dbReference type="EMBL" id="KAG2500005.1"/>
    </source>
</evidence>
<dbReference type="PANTHER" id="PTHR12300:SF161">
    <property type="entry name" value="RECEPTOR EXPRESSION-ENHANCING PROTEIN"/>
    <property type="match status" value="1"/>
</dbReference>
<keyword evidence="4 6" id="KW-1133">Transmembrane helix</keyword>
<sequence length="172" mass="19600">MLSFGLTYYLCLLLELLYPTYASLRAIQTSDKFDDTQWLTYWVVYAITSTIEAVGAYAIAWIPLYWEIKCAFVLWLIAPQIQGARKLYEDVIMPLLKKYAKHIDPVFERVDSVLQSQMVGQLAKYIDKHGPSMAEEALKRAQEQGTKFAAAAQAAASEHMKQQQQQAGRKDL</sequence>
<evidence type="ECO:0000256" key="1">
    <source>
        <dbReference type="ARBA" id="ARBA00004141"/>
    </source>
</evidence>
<feature type="compositionally biased region" description="Polar residues" evidence="7">
    <location>
        <begin position="162"/>
        <end position="172"/>
    </location>
</feature>
<evidence type="ECO:0000256" key="6">
    <source>
        <dbReference type="RuleBase" id="RU362006"/>
    </source>
</evidence>
<feature type="transmembrane region" description="Helical" evidence="6">
    <location>
        <begin position="39"/>
        <end position="66"/>
    </location>
</feature>
<name>A0A836C4M4_9CHLO</name>
<evidence type="ECO:0000313" key="9">
    <source>
        <dbReference type="Proteomes" id="UP000612055"/>
    </source>
</evidence>
<evidence type="ECO:0000256" key="2">
    <source>
        <dbReference type="ARBA" id="ARBA00008573"/>
    </source>
</evidence>
<dbReference type="PANTHER" id="PTHR12300">
    <property type="entry name" value="HVA22-LIKE PROTEINS"/>
    <property type="match status" value="1"/>
</dbReference>
<comment type="caution">
    <text evidence="8">The sequence shown here is derived from an EMBL/GenBank/DDBJ whole genome shotgun (WGS) entry which is preliminary data.</text>
</comment>
<dbReference type="AlphaFoldDB" id="A0A836C4M4"/>
<gene>
    <name evidence="8" type="ORF">HYH03_002287</name>
</gene>
<dbReference type="Pfam" id="PF03134">
    <property type="entry name" value="TB2_DP1_HVA22"/>
    <property type="match status" value="1"/>
</dbReference>
<accession>A0A836C4M4</accession>
<dbReference type="InterPro" id="IPR004345">
    <property type="entry name" value="TB2_DP1_HVA22"/>
</dbReference>
<comment type="similarity">
    <text evidence="2 6">Belongs to the DP1 family.</text>
</comment>
<comment type="subcellular location">
    <subcellularLocation>
        <location evidence="1 6">Membrane</location>
        <topology evidence="1 6">Multi-pass membrane protein</topology>
    </subcellularLocation>
</comment>
<evidence type="ECO:0000256" key="7">
    <source>
        <dbReference type="SAM" id="MobiDB-lite"/>
    </source>
</evidence>
<protein>
    <recommendedName>
        <fullName evidence="6">HVA22-like protein</fullName>
    </recommendedName>
</protein>
<dbReference type="OrthoDB" id="10009287at2759"/>
<keyword evidence="3 6" id="KW-0812">Transmembrane</keyword>
<organism evidence="8 9">
    <name type="scientific">Edaphochlamys debaryana</name>
    <dbReference type="NCBI Taxonomy" id="47281"/>
    <lineage>
        <taxon>Eukaryota</taxon>
        <taxon>Viridiplantae</taxon>
        <taxon>Chlorophyta</taxon>
        <taxon>core chlorophytes</taxon>
        <taxon>Chlorophyceae</taxon>
        <taxon>CS clade</taxon>
        <taxon>Chlamydomonadales</taxon>
        <taxon>Chlamydomonadales incertae sedis</taxon>
        <taxon>Edaphochlamys</taxon>
    </lineage>
</organism>
<dbReference type="Proteomes" id="UP000612055">
    <property type="component" value="Unassembled WGS sequence"/>
</dbReference>
<keyword evidence="5 6" id="KW-0472">Membrane</keyword>
<keyword evidence="9" id="KW-1185">Reference proteome</keyword>
<evidence type="ECO:0000256" key="4">
    <source>
        <dbReference type="ARBA" id="ARBA00022989"/>
    </source>
</evidence>
<proteinExistence type="inferred from homology"/>
<evidence type="ECO:0000256" key="5">
    <source>
        <dbReference type="ARBA" id="ARBA00023136"/>
    </source>
</evidence>
<evidence type="ECO:0000256" key="3">
    <source>
        <dbReference type="ARBA" id="ARBA00022692"/>
    </source>
</evidence>
<feature type="region of interest" description="Disordered" evidence="7">
    <location>
        <begin position="149"/>
        <end position="172"/>
    </location>
</feature>